<reference evidence="2 3" key="1">
    <citation type="journal article" date="2020" name="IScience">
        <title>Genome Sequencing of the Endangered Kingdonia uniflora (Circaeasteraceae, Ranunculales) Reveals Potential Mechanisms of Evolutionary Specialization.</title>
        <authorList>
            <person name="Sun Y."/>
            <person name="Deng T."/>
            <person name="Zhang A."/>
            <person name="Moore M.J."/>
            <person name="Landis J.B."/>
            <person name="Lin N."/>
            <person name="Zhang H."/>
            <person name="Zhang X."/>
            <person name="Huang J."/>
            <person name="Zhang X."/>
            <person name="Sun H."/>
            <person name="Wang H."/>
        </authorList>
    </citation>
    <scope>NUCLEOTIDE SEQUENCE [LARGE SCALE GENOMIC DNA]</scope>
    <source>
        <strain evidence="2">TB1705</strain>
        <tissue evidence="2">Leaf</tissue>
    </source>
</reference>
<feature type="non-terminal residue" evidence="2">
    <location>
        <position position="1"/>
    </location>
</feature>
<sequence length="109" mass="12371">QVTPGEGFEVVKDLMVDDDVEVGRKVNFKAISSEYGRNHLEWKKGNENDNDDKKDVEEKVKSEEDDTKPPTAVVYYNRKKDVQHANEEEVVGKAYQASADQIIVVSVEE</sequence>
<feature type="compositionally biased region" description="Basic and acidic residues" evidence="1">
    <location>
        <begin position="37"/>
        <end position="62"/>
    </location>
</feature>
<dbReference type="AlphaFoldDB" id="A0A7J7LT63"/>
<keyword evidence="3" id="KW-1185">Reference proteome</keyword>
<gene>
    <name evidence="2" type="ORF">GIB67_016218</name>
</gene>
<evidence type="ECO:0000256" key="1">
    <source>
        <dbReference type="SAM" id="MobiDB-lite"/>
    </source>
</evidence>
<accession>A0A7J7LT63</accession>
<protein>
    <submittedName>
        <fullName evidence="2">Uncharacterized protein</fullName>
    </submittedName>
</protein>
<comment type="caution">
    <text evidence="2">The sequence shown here is derived from an EMBL/GenBank/DDBJ whole genome shotgun (WGS) entry which is preliminary data.</text>
</comment>
<evidence type="ECO:0000313" key="2">
    <source>
        <dbReference type="EMBL" id="KAF6145769.1"/>
    </source>
</evidence>
<proteinExistence type="predicted"/>
<dbReference type="EMBL" id="JACGCM010002030">
    <property type="protein sequence ID" value="KAF6145769.1"/>
    <property type="molecule type" value="Genomic_DNA"/>
</dbReference>
<name>A0A7J7LT63_9MAGN</name>
<organism evidence="2 3">
    <name type="scientific">Kingdonia uniflora</name>
    <dbReference type="NCBI Taxonomy" id="39325"/>
    <lineage>
        <taxon>Eukaryota</taxon>
        <taxon>Viridiplantae</taxon>
        <taxon>Streptophyta</taxon>
        <taxon>Embryophyta</taxon>
        <taxon>Tracheophyta</taxon>
        <taxon>Spermatophyta</taxon>
        <taxon>Magnoliopsida</taxon>
        <taxon>Ranunculales</taxon>
        <taxon>Circaeasteraceae</taxon>
        <taxon>Kingdonia</taxon>
    </lineage>
</organism>
<dbReference type="Proteomes" id="UP000541444">
    <property type="component" value="Unassembled WGS sequence"/>
</dbReference>
<evidence type="ECO:0000313" key="3">
    <source>
        <dbReference type="Proteomes" id="UP000541444"/>
    </source>
</evidence>
<feature type="region of interest" description="Disordered" evidence="1">
    <location>
        <begin position="37"/>
        <end position="70"/>
    </location>
</feature>